<accession>A0A1S1NG49</accession>
<dbReference type="EMBL" id="MLQM01000115">
    <property type="protein sequence ID" value="OHV00136.1"/>
    <property type="molecule type" value="Genomic_DNA"/>
</dbReference>
<comment type="caution">
    <text evidence="1">The sequence shown here is derived from an EMBL/GenBank/DDBJ whole genome shotgun (WGS) entry which is preliminary data.</text>
</comment>
<reference evidence="1 2" key="1">
    <citation type="submission" date="2016-10" db="EMBL/GenBank/DDBJ databases">
        <title>Genome sequence of Mycobacterium talmonii.</title>
        <authorList>
            <person name="Greninger A.L."/>
            <person name="Elliott B."/>
            <person name="Vasireddy S."/>
            <person name="Vasireddy R."/>
        </authorList>
    </citation>
    <scope>NUCLEOTIDE SEQUENCE [LARGE SCALE GENOMIC DNA]</scope>
    <source>
        <strain evidence="2">NE-TNMC-100812</strain>
    </source>
</reference>
<dbReference type="AlphaFoldDB" id="A0A1S1NG49"/>
<sequence length="241" mass="25287">MGCVGVLAIACTGDPEPKADDNVARTAVAAMRAFLHATDKDPGLIGQYFPSVDFSAVELPAGAQDDATITAGEPTPHGANTWEIPVTVVSPAGETATWELQIAVTTVDGHTRYTPIQLPSPWPAAGLGAESTASRTQTLDIDKGAGKAATDFLTSWLTPGGEPARYTTSRDVAPVWPAPPYSAIDVVAVRTNRPPPNKAAGSLTVDVDVVPVGKYRRQVTYTLLLKAVKDQWMVAAVNPKS</sequence>
<evidence type="ECO:0000313" key="1">
    <source>
        <dbReference type="EMBL" id="OHV00136.1"/>
    </source>
</evidence>
<dbReference type="Proteomes" id="UP000179734">
    <property type="component" value="Unassembled WGS sequence"/>
</dbReference>
<proteinExistence type="predicted"/>
<evidence type="ECO:0008006" key="3">
    <source>
        <dbReference type="Google" id="ProtNLM"/>
    </source>
</evidence>
<protein>
    <recommendedName>
        <fullName evidence="3">Conjugative transposon protein TcpC</fullName>
    </recommendedName>
</protein>
<gene>
    <name evidence="1" type="ORF">BKN37_18440</name>
</gene>
<name>A0A1S1NG49_9MYCO</name>
<evidence type="ECO:0000313" key="2">
    <source>
        <dbReference type="Proteomes" id="UP000179734"/>
    </source>
</evidence>
<organism evidence="1 2">
    <name type="scientific">Mycobacterium talmoniae</name>
    <dbReference type="NCBI Taxonomy" id="1858794"/>
    <lineage>
        <taxon>Bacteria</taxon>
        <taxon>Bacillati</taxon>
        <taxon>Actinomycetota</taxon>
        <taxon>Actinomycetes</taxon>
        <taxon>Mycobacteriales</taxon>
        <taxon>Mycobacteriaceae</taxon>
        <taxon>Mycobacterium</taxon>
    </lineage>
</organism>
<keyword evidence="2" id="KW-1185">Reference proteome</keyword>